<evidence type="ECO:0000313" key="3">
    <source>
        <dbReference type="Proteomes" id="UP001229244"/>
    </source>
</evidence>
<evidence type="ECO:0000313" key="2">
    <source>
        <dbReference type="EMBL" id="MDQ0315235.1"/>
    </source>
</evidence>
<protein>
    <submittedName>
        <fullName evidence="2">Uncharacterized protein</fullName>
    </submittedName>
</protein>
<feature type="signal peptide" evidence="1">
    <location>
        <begin position="1"/>
        <end position="24"/>
    </location>
</feature>
<evidence type="ECO:0000256" key="1">
    <source>
        <dbReference type="SAM" id="SignalP"/>
    </source>
</evidence>
<dbReference type="RefSeq" id="WP_306885072.1">
    <property type="nucleotide sequence ID" value="NZ_JAUSUL010000002.1"/>
</dbReference>
<proteinExistence type="predicted"/>
<organism evidence="2 3">
    <name type="scientific">Amorphus orientalis</name>
    <dbReference type="NCBI Taxonomy" id="649198"/>
    <lineage>
        <taxon>Bacteria</taxon>
        <taxon>Pseudomonadati</taxon>
        <taxon>Pseudomonadota</taxon>
        <taxon>Alphaproteobacteria</taxon>
        <taxon>Hyphomicrobiales</taxon>
        <taxon>Amorphaceae</taxon>
        <taxon>Amorphus</taxon>
    </lineage>
</organism>
<sequence>MSTPWTIAATLLAGLFLGAQSGHAQHMDHAGHRTGATPAPAADRVLPSEPGDAAFAAIAEIVALFSAAPDTDWARVDIDALRTHLVDMNQLVLAANVTAEPIDGGLRMRVARAGRGGEAAGRMVPAHGPVLAAETGWSSQVDEDGDTIVWTVTGPTADDAMKIRALGFFGLMATGDHHRAHHIALARGGAPH</sequence>
<dbReference type="AlphaFoldDB" id="A0AAE3VP62"/>
<comment type="caution">
    <text evidence="2">The sequence shown here is derived from an EMBL/GenBank/DDBJ whole genome shotgun (WGS) entry which is preliminary data.</text>
</comment>
<accession>A0AAE3VP62</accession>
<keyword evidence="1" id="KW-0732">Signal</keyword>
<gene>
    <name evidence="2" type="ORF">J2S73_001692</name>
</gene>
<keyword evidence="3" id="KW-1185">Reference proteome</keyword>
<dbReference type="Proteomes" id="UP001229244">
    <property type="component" value="Unassembled WGS sequence"/>
</dbReference>
<feature type="chain" id="PRO_5042220876" evidence="1">
    <location>
        <begin position="25"/>
        <end position="192"/>
    </location>
</feature>
<reference evidence="2" key="1">
    <citation type="submission" date="2023-07" db="EMBL/GenBank/DDBJ databases">
        <title>Genomic Encyclopedia of Type Strains, Phase IV (KMG-IV): sequencing the most valuable type-strain genomes for metagenomic binning, comparative biology and taxonomic classification.</title>
        <authorList>
            <person name="Goeker M."/>
        </authorList>
    </citation>
    <scope>NUCLEOTIDE SEQUENCE</scope>
    <source>
        <strain evidence="2">DSM 21202</strain>
    </source>
</reference>
<dbReference type="EMBL" id="JAUSUL010000002">
    <property type="protein sequence ID" value="MDQ0315235.1"/>
    <property type="molecule type" value="Genomic_DNA"/>
</dbReference>
<name>A0AAE3VP62_9HYPH</name>